<dbReference type="OrthoDB" id="59699at2759"/>
<gene>
    <name evidence="2" type="ORF">BU26DRAFT_157517</name>
</gene>
<feature type="domain" description="T6SS Phospholipase effector Tle1-like catalytic" evidence="1">
    <location>
        <begin position="5"/>
        <end position="273"/>
    </location>
</feature>
<dbReference type="PANTHER" id="PTHR33840:SF16">
    <property type="entry name" value="DUF2235 DOMAIN-CONTAINING PROTEIN"/>
    <property type="match status" value="1"/>
</dbReference>
<reference evidence="2" key="1">
    <citation type="journal article" date="2020" name="Stud. Mycol.">
        <title>101 Dothideomycetes genomes: a test case for predicting lifestyles and emergence of pathogens.</title>
        <authorList>
            <person name="Haridas S."/>
            <person name="Albert R."/>
            <person name="Binder M."/>
            <person name="Bloem J."/>
            <person name="Labutti K."/>
            <person name="Salamov A."/>
            <person name="Andreopoulos B."/>
            <person name="Baker S."/>
            <person name="Barry K."/>
            <person name="Bills G."/>
            <person name="Bluhm B."/>
            <person name="Cannon C."/>
            <person name="Castanera R."/>
            <person name="Culley D."/>
            <person name="Daum C."/>
            <person name="Ezra D."/>
            <person name="Gonzalez J."/>
            <person name="Henrissat B."/>
            <person name="Kuo A."/>
            <person name="Liang C."/>
            <person name="Lipzen A."/>
            <person name="Lutzoni F."/>
            <person name="Magnuson J."/>
            <person name="Mondo S."/>
            <person name="Nolan M."/>
            <person name="Ohm R."/>
            <person name="Pangilinan J."/>
            <person name="Park H.-J."/>
            <person name="Ramirez L."/>
            <person name="Alfaro M."/>
            <person name="Sun H."/>
            <person name="Tritt A."/>
            <person name="Yoshinaga Y."/>
            <person name="Zwiers L.-H."/>
            <person name="Turgeon B."/>
            <person name="Goodwin S."/>
            <person name="Spatafora J."/>
            <person name="Crous P."/>
            <person name="Grigoriev I."/>
        </authorList>
    </citation>
    <scope>NUCLEOTIDE SEQUENCE</scope>
    <source>
        <strain evidence="2">CBS 122368</strain>
    </source>
</reference>
<dbReference type="Proteomes" id="UP000800094">
    <property type="component" value="Unassembled WGS sequence"/>
</dbReference>
<dbReference type="GeneID" id="54573408"/>
<dbReference type="EMBL" id="ML987208">
    <property type="protein sequence ID" value="KAF2242251.1"/>
    <property type="molecule type" value="Genomic_DNA"/>
</dbReference>
<protein>
    <recommendedName>
        <fullName evidence="1">T6SS Phospholipase effector Tle1-like catalytic domain-containing protein</fullName>
    </recommendedName>
</protein>
<dbReference type="Pfam" id="PF09994">
    <property type="entry name" value="T6SS_Tle1-like_cat"/>
    <property type="match status" value="1"/>
</dbReference>
<accession>A0A6A6HW32</accession>
<dbReference type="AlphaFoldDB" id="A0A6A6HW32"/>
<dbReference type="PANTHER" id="PTHR33840">
    <property type="match status" value="1"/>
</dbReference>
<evidence type="ECO:0000259" key="1">
    <source>
        <dbReference type="Pfam" id="PF09994"/>
    </source>
</evidence>
<name>A0A6A6HW32_9PLEO</name>
<sequence length="482" mass="54269">MSPPKRLVIFCDGTWVGRETAVPNAPPSNIRKLANMVGTVQFAQPEGREPTIVHPILTYDPNVIAGYQEGVGLNKTFLSYIWDGATASSIGEECISVYKFIVQNFTSEHDEIWLFGFSRGSFTVRCVGGMINNCGIIRRGRLSGEDVNTLCREVYRTYRSPLAVDHPKSRRCEELRGDPERVWPVHRPIRFMGLIDTVGALGIPRLNAGIGLDWPEFEFHDQNVSSAVKTVYHAPALHDRLWCFQPCLIFPGDGECRAEVVQKWFPGCHYDLGRQTFRFLRQRPWNPVERWLGLLPDKLGKTIWPNEVLGNCVLRWLLEAVRDIDKLENDLQSPIIPNIESHIDDLNARLVSPNSATLGSGDVYGDILSYGPLGRLYKPIKRLLKLPFLLLDHVFPRLGDNVSDLLGVKTVVGILTATTDRRVPGAVEAQAQVYPYKNEEAVAVSGVQRRICVEEGAGMRGGERYKSRAYENWELWRGVFGV</sequence>
<evidence type="ECO:0000313" key="3">
    <source>
        <dbReference type="Proteomes" id="UP000800094"/>
    </source>
</evidence>
<dbReference type="RefSeq" id="XP_033677255.1">
    <property type="nucleotide sequence ID" value="XM_033820078.1"/>
</dbReference>
<evidence type="ECO:0000313" key="2">
    <source>
        <dbReference type="EMBL" id="KAF2242251.1"/>
    </source>
</evidence>
<proteinExistence type="predicted"/>
<dbReference type="InterPro" id="IPR018712">
    <property type="entry name" value="Tle1-like_cat"/>
</dbReference>
<keyword evidence="3" id="KW-1185">Reference proteome</keyword>
<organism evidence="2 3">
    <name type="scientific">Trematosphaeria pertusa</name>
    <dbReference type="NCBI Taxonomy" id="390896"/>
    <lineage>
        <taxon>Eukaryota</taxon>
        <taxon>Fungi</taxon>
        <taxon>Dikarya</taxon>
        <taxon>Ascomycota</taxon>
        <taxon>Pezizomycotina</taxon>
        <taxon>Dothideomycetes</taxon>
        <taxon>Pleosporomycetidae</taxon>
        <taxon>Pleosporales</taxon>
        <taxon>Massarineae</taxon>
        <taxon>Trematosphaeriaceae</taxon>
        <taxon>Trematosphaeria</taxon>
    </lineage>
</organism>